<dbReference type="EMBL" id="CAJNOQ010009008">
    <property type="protein sequence ID" value="CAF1212799.1"/>
    <property type="molecule type" value="Genomic_DNA"/>
</dbReference>
<dbReference type="EMBL" id="CAJOBC010009009">
    <property type="protein sequence ID" value="CAF3976741.1"/>
    <property type="molecule type" value="Genomic_DNA"/>
</dbReference>
<name>A0A814X0J3_9BILA</name>
<reference evidence="1" key="1">
    <citation type="submission" date="2021-02" db="EMBL/GenBank/DDBJ databases">
        <authorList>
            <person name="Nowell W R."/>
        </authorList>
    </citation>
    <scope>NUCLEOTIDE SEQUENCE</scope>
</reference>
<evidence type="ECO:0000313" key="3">
    <source>
        <dbReference type="Proteomes" id="UP000663829"/>
    </source>
</evidence>
<organism evidence="1 3">
    <name type="scientific">Didymodactylos carnosus</name>
    <dbReference type="NCBI Taxonomy" id="1234261"/>
    <lineage>
        <taxon>Eukaryota</taxon>
        <taxon>Metazoa</taxon>
        <taxon>Spiralia</taxon>
        <taxon>Gnathifera</taxon>
        <taxon>Rotifera</taxon>
        <taxon>Eurotatoria</taxon>
        <taxon>Bdelloidea</taxon>
        <taxon>Philodinida</taxon>
        <taxon>Philodinidae</taxon>
        <taxon>Didymodactylos</taxon>
    </lineage>
</organism>
<comment type="caution">
    <text evidence="1">The sequence shown here is derived from an EMBL/GenBank/DDBJ whole genome shotgun (WGS) entry which is preliminary data.</text>
</comment>
<gene>
    <name evidence="1" type="ORF">GPM918_LOCUS24297</name>
    <name evidence="2" type="ORF">SRO942_LOCUS24296</name>
</gene>
<sequence>MAVPKLAFKDLNVEWNQSKKDPDLSKGKIAEYQCHRKVKTRNLDQFWTNSKPKCFKPAYHPYDECQSQIRTQPSSSTSSTLNKLNIADIDEPNVINEKENVSVLKSKHAAPVQAMRLRELNDTNSQIVSLTTVCEFDLATSEINKSIKNLLQIRKQKNYELKRLASVAKAAKKCRQKKTRLLAKIAAENLSVGQKTFREDWTSTR</sequence>
<protein>
    <submittedName>
        <fullName evidence="1">Uncharacterized protein</fullName>
    </submittedName>
</protein>
<evidence type="ECO:0000313" key="1">
    <source>
        <dbReference type="EMBL" id="CAF1212799.1"/>
    </source>
</evidence>
<evidence type="ECO:0000313" key="2">
    <source>
        <dbReference type="EMBL" id="CAF3976741.1"/>
    </source>
</evidence>
<dbReference type="Proteomes" id="UP000663829">
    <property type="component" value="Unassembled WGS sequence"/>
</dbReference>
<dbReference type="AlphaFoldDB" id="A0A814X0J3"/>
<proteinExistence type="predicted"/>
<keyword evidence="3" id="KW-1185">Reference proteome</keyword>
<accession>A0A814X0J3</accession>
<dbReference type="Proteomes" id="UP000681722">
    <property type="component" value="Unassembled WGS sequence"/>
</dbReference>